<gene>
    <name evidence="2" type="ORF">SteCoe_11653</name>
</gene>
<name>A0A1R2CCR5_9CILI</name>
<dbReference type="Pfam" id="PF01370">
    <property type="entry name" value="Epimerase"/>
    <property type="match status" value="1"/>
</dbReference>
<proteinExistence type="predicted"/>
<feature type="domain" description="NAD-dependent epimerase/dehydratase" evidence="1">
    <location>
        <begin position="3"/>
        <end position="214"/>
    </location>
</feature>
<dbReference type="SUPFAM" id="SSF51735">
    <property type="entry name" value="NAD(P)-binding Rossmann-fold domains"/>
    <property type="match status" value="1"/>
</dbReference>
<organism evidence="2 3">
    <name type="scientific">Stentor coeruleus</name>
    <dbReference type="NCBI Taxonomy" id="5963"/>
    <lineage>
        <taxon>Eukaryota</taxon>
        <taxon>Sar</taxon>
        <taxon>Alveolata</taxon>
        <taxon>Ciliophora</taxon>
        <taxon>Postciliodesmatophora</taxon>
        <taxon>Heterotrichea</taxon>
        <taxon>Heterotrichida</taxon>
        <taxon>Stentoridae</taxon>
        <taxon>Stentor</taxon>
    </lineage>
</organism>
<dbReference type="InterPro" id="IPR036291">
    <property type="entry name" value="NAD(P)-bd_dom_sf"/>
</dbReference>
<sequence>MKVLLTGITGTIGGSILSAMAPTGYEIICPVRSRAKAQPIVDQIGGNVTLVDLDQSLDIQTQFYNVSKGIPNIIHAGFLMGHQDNEMETQVITGLINAAKETSQTVEVALIVTTGAFCVGQVFELSGEDQISTENCLDIVKCRVAHEELVLASNSATLKASITRPVCIYGGSFVDQYYKACKQNGKIIVPYGNGSMSYIHKSDLGRYYKLLLEYKGSGCFTISEGLGPNLDEVIEIAKKVTGVQEVVRIDNPLEYIETHGFYLFGLTLTSKLDPKRGRELFGFVPECNFARDAERLLIL</sequence>
<evidence type="ECO:0000313" key="2">
    <source>
        <dbReference type="EMBL" id="OMJ86797.1"/>
    </source>
</evidence>
<dbReference type="GO" id="GO:0005737">
    <property type="term" value="C:cytoplasm"/>
    <property type="evidence" value="ECO:0007669"/>
    <property type="project" value="TreeGrafter"/>
</dbReference>
<dbReference type="Gene3D" id="3.40.50.720">
    <property type="entry name" value="NAD(P)-binding Rossmann-like Domain"/>
    <property type="match status" value="1"/>
</dbReference>
<protein>
    <recommendedName>
        <fullName evidence="1">NAD-dependent epimerase/dehydratase domain-containing protein</fullName>
    </recommendedName>
</protein>
<dbReference type="PANTHER" id="PTHR48079">
    <property type="entry name" value="PROTEIN YEEZ"/>
    <property type="match status" value="1"/>
</dbReference>
<evidence type="ECO:0000259" key="1">
    <source>
        <dbReference type="Pfam" id="PF01370"/>
    </source>
</evidence>
<keyword evidence="3" id="KW-1185">Reference proteome</keyword>
<reference evidence="2 3" key="1">
    <citation type="submission" date="2016-11" db="EMBL/GenBank/DDBJ databases">
        <title>The macronuclear genome of Stentor coeruleus: a giant cell with tiny introns.</title>
        <authorList>
            <person name="Slabodnick M."/>
            <person name="Ruby J.G."/>
            <person name="Reiff S.B."/>
            <person name="Swart E.C."/>
            <person name="Gosai S."/>
            <person name="Prabakaran S."/>
            <person name="Witkowska E."/>
            <person name="Larue G.E."/>
            <person name="Fisher S."/>
            <person name="Freeman R.M."/>
            <person name="Gunawardena J."/>
            <person name="Chu W."/>
            <person name="Stover N.A."/>
            <person name="Gregory B.D."/>
            <person name="Nowacki M."/>
            <person name="Derisi J."/>
            <person name="Roy S.W."/>
            <person name="Marshall W.F."/>
            <person name="Sood P."/>
        </authorList>
    </citation>
    <scope>NUCLEOTIDE SEQUENCE [LARGE SCALE GENOMIC DNA]</scope>
    <source>
        <strain evidence="2">WM001</strain>
    </source>
</reference>
<dbReference type="Proteomes" id="UP000187209">
    <property type="component" value="Unassembled WGS sequence"/>
</dbReference>
<dbReference type="AlphaFoldDB" id="A0A1R2CCR5"/>
<dbReference type="EMBL" id="MPUH01000195">
    <property type="protein sequence ID" value="OMJ86797.1"/>
    <property type="molecule type" value="Genomic_DNA"/>
</dbReference>
<dbReference type="OrthoDB" id="10000533at2759"/>
<dbReference type="GO" id="GO:0004029">
    <property type="term" value="F:aldehyde dehydrogenase (NAD+) activity"/>
    <property type="evidence" value="ECO:0007669"/>
    <property type="project" value="TreeGrafter"/>
</dbReference>
<comment type="caution">
    <text evidence="2">The sequence shown here is derived from an EMBL/GenBank/DDBJ whole genome shotgun (WGS) entry which is preliminary data.</text>
</comment>
<dbReference type="PANTHER" id="PTHR48079:SF6">
    <property type="entry name" value="NAD(P)-BINDING DOMAIN-CONTAINING PROTEIN-RELATED"/>
    <property type="match status" value="1"/>
</dbReference>
<dbReference type="InterPro" id="IPR051783">
    <property type="entry name" value="NAD(P)-dependent_oxidoreduct"/>
</dbReference>
<dbReference type="InterPro" id="IPR001509">
    <property type="entry name" value="Epimerase_deHydtase"/>
</dbReference>
<accession>A0A1R2CCR5</accession>
<evidence type="ECO:0000313" key="3">
    <source>
        <dbReference type="Proteomes" id="UP000187209"/>
    </source>
</evidence>